<dbReference type="VEuPathDB" id="VectorBase:AALFPA_075632"/>
<dbReference type="VEuPathDB" id="VectorBase:AALF021161"/>
<evidence type="ECO:0000256" key="1">
    <source>
        <dbReference type="PROSITE-ProRule" id="PRU00042"/>
    </source>
</evidence>
<feature type="non-terminal residue" evidence="6">
    <location>
        <position position="1"/>
    </location>
</feature>
<dbReference type="PROSITE" id="PS00028">
    <property type="entry name" value="ZINC_FINGER_C2H2_1"/>
    <property type="match status" value="1"/>
</dbReference>
<reference evidence="6" key="1">
    <citation type="journal article" date="2014" name="PLoS Negl. Trop. Dis.">
        <title>Identification and characterization of seminal fluid proteins in the Asian tiger mosquito, Aedes albopictus.</title>
        <authorList>
            <person name="Boes K.E."/>
            <person name="Ribeiro J.M."/>
            <person name="Wong A."/>
            <person name="Harrington L.C."/>
            <person name="Wolfner M.F."/>
            <person name="Sirot L.K."/>
        </authorList>
    </citation>
    <scope>NUCLEOTIDE SEQUENCE</scope>
    <source>
        <tissue evidence="6">Reproductive organs</tissue>
    </source>
</reference>
<dbReference type="Gene3D" id="3.40.1800.20">
    <property type="match status" value="1"/>
</dbReference>
<evidence type="ECO:0000259" key="4">
    <source>
        <dbReference type="PROSITE" id="PS50157"/>
    </source>
</evidence>
<name>A0A023EJL8_AEDAL</name>
<accession>A0A023EJL8</accession>
<keyword evidence="2" id="KW-0862">Zinc</keyword>
<feature type="binding site" evidence="2">
    <location>
        <position position="30"/>
    </location>
    <ligand>
        <name>Zn(2+)</name>
        <dbReference type="ChEBI" id="CHEBI:29105"/>
    </ligand>
</feature>
<dbReference type="SMART" id="SM00868">
    <property type="entry name" value="zf-AD"/>
    <property type="match status" value="1"/>
</dbReference>
<evidence type="ECO:0000259" key="5">
    <source>
        <dbReference type="PROSITE" id="PS51915"/>
    </source>
</evidence>
<dbReference type="GO" id="GO:0008270">
    <property type="term" value="F:zinc ion binding"/>
    <property type="evidence" value="ECO:0007669"/>
    <property type="project" value="UniProtKB-UniRule"/>
</dbReference>
<protein>
    <submittedName>
        <fullName evidence="6">Uncharacterized protein</fullName>
    </submittedName>
</protein>
<dbReference type="VEuPathDB" id="VectorBase:AALC636_013679"/>
<feature type="binding site" evidence="2">
    <location>
        <position position="74"/>
    </location>
    <ligand>
        <name>Zn(2+)</name>
        <dbReference type="ChEBI" id="CHEBI:29105"/>
    </ligand>
</feature>
<feature type="domain" description="ZAD" evidence="5">
    <location>
        <begin position="28"/>
        <end position="98"/>
    </location>
</feature>
<dbReference type="Pfam" id="PF07776">
    <property type="entry name" value="zf-AD"/>
    <property type="match status" value="1"/>
</dbReference>
<sequence>SVIIKSEPECDSEEPSSYHTADIASSFQTCRLCLSEESAESVHNEEGLQQWISDYLSIEISSEDHLSQAVCSTCRIQLMEFHQFRERCHEVQSALKSKTRTGKELKDQLLLESIQNVVADELVDIEEMKIDANMELTALPDAKEHTNETQATEVQKEDGTENHQSHECEICYKILHSRMRLNSHMKNVHGPKRFKCVTCEVTFPQRCHLE</sequence>
<proteinExistence type="evidence at transcript level"/>
<evidence type="ECO:0000256" key="2">
    <source>
        <dbReference type="PROSITE-ProRule" id="PRU01263"/>
    </source>
</evidence>
<dbReference type="AlphaFoldDB" id="A0A023EJL8"/>
<feature type="domain" description="C2H2-type" evidence="4">
    <location>
        <begin position="166"/>
        <end position="194"/>
    </location>
</feature>
<feature type="binding site" evidence="2">
    <location>
        <position position="71"/>
    </location>
    <ligand>
        <name>Zn(2+)</name>
        <dbReference type="ChEBI" id="CHEBI:29105"/>
    </ligand>
</feature>
<dbReference type="SUPFAM" id="SSF57667">
    <property type="entry name" value="beta-beta-alpha zinc fingers"/>
    <property type="match status" value="1"/>
</dbReference>
<keyword evidence="1" id="KW-0863">Zinc-finger</keyword>
<dbReference type="Gene3D" id="3.30.160.60">
    <property type="entry name" value="Classic Zinc Finger"/>
    <property type="match status" value="1"/>
</dbReference>
<feature type="non-terminal residue" evidence="6">
    <location>
        <position position="210"/>
    </location>
</feature>
<dbReference type="InterPro" id="IPR012934">
    <property type="entry name" value="Znf_AD"/>
</dbReference>
<dbReference type="GO" id="GO:0005634">
    <property type="term" value="C:nucleus"/>
    <property type="evidence" value="ECO:0007669"/>
    <property type="project" value="InterPro"/>
</dbReference>
<dbReference type="PROSITE" id="PS51915">
    <property type="entry name" value="ZAD"/>
    <property type="match status" value="1"/>
</dbReference>
<evidence type="ECO:0000256" key="3">
    <source>
        <dbReference type="SAM" id="MobiDB-lite"/>
    </source>
</evidence>
<dbReference type="EMBL" id="GAPW01004367">
    <property type="protein sequence ID" value="JAC09231.1"/>
    <property type="molecule type" value="mRNA"/>
</dbReference>
<feature type="binding site" evidence="2">
    <location>
        <position position="33"/>
    </location>
    <ligand>
        <name>Zn(2+)</name>
        <dbReference type="ChEBI" id="CHEBI:29105"/>
    </ligand>
</feature>
<feature type="region of interest" description="Disordered" evidence="3">
    <location>
        <begin position="140"/>
        <end position="161"/>
    </location>
</feature>
<evidence type="ECO:0000313" key="6">
    <source>
        <dbReference type="EMBL" id="JAC09231.1"/>
    </source>
</evidence>
<organism evidence="6">
    <name type="scientific">Aedes albopictus</name>
    <name type="common">Asian tiger mosquito</name>
    <name type="synonym">Stegomyia albopicta</name>
    <dbReference type="NCBI Taxonomy" id="7160"/>
    <lineage>
        <taxon>Eukaryota</taxon>
        <taxon>Metazoa</taxon>
        <taxon>Ecdysozoa</taxon>
        <taxon>Arthropoda</taxon>
        <taxon>Hexapoda</taxon>
        <taxon>Insecta</taxon>
        <taxon>Pterygota</taxon>
        <taxon>Neoptera</taxon>
        <taxon>Endopterygota</taxon>
        <taxon>Diptera</taxon>
        <taxon>Nematocera</taxon>
        <taxon>Culicoidea</taxon>
        <taxon>Culicidae</taxon>
        <taxon>Culicinae</taxon>
        <taxon>Aedini</taxon>
        <taxon>Aedes</taxon>
        <taxon>Stegomyia</taxon>
    </lineage>
</organism>
<dbReference type="PROSITE" id="PS50157">
    <property type="entry name" value="ZINC_FINGER_C2H2_2"/>
    <property type="match status" value="1"/>
</dbReference>
<dbReference type="InterPro" id="IPR036236">
    <property type="entry name" value="Znf_C2H2_sf"/>
</dbReference>
<dbReference type="SUPFAM" id="SSF57716">
    <property type="entry name" value="Glucocorticoid receptor-like (DNA-binding domain)"/>
    <property type="match status" value="1"/>
</dbReference>
<keyword evidence="2" id="KW-0479">Metal-binding</keyword>
<dbReference type="InterPro" id="IPR013087">
    <property type="entry name" value="Znf_C2H2_type"/>
</dbReference>